<dbReference type="PANTHER" id="PTHR12526">
    <property type="entry name" value="GLYCOSYLTRANSFERASE"/>
    <property type="match status" value="1"/>
</dbReference>
<gene>
    <name evidence="3" type="ORF">NEA10_13290</name>
</gene>
<sequence length="360" mass="40481">MRIAQVSPLWEQVLPPESREIERLVGHLTDELCRRGHQVTLFACGDSQTLADLDSISPEAQQLNPNVSEPGRDESLQYQRVLDRAKDFDIIHFHTGHSALPYAEMLTTPVVHTLHNGFTLENPDLFRQYRHQTYISISDAQQQRVPELNILRTIHNGIAVADYPFIKKPANDPPYLAFLGRLSPDNGPHQAIEIAKRTGWTLKLAGKIDAVDRRYIETQIAPHIDGDQIQYHGELSHKDKLNLLGYASATLLPITRDEPFDWVALESMGTGTPVIAGNRGAVPEIIAQGTTGFICNSIDEMVAAVPRVKGLKRQHSRDLVVRSFSISSMVEKYEAAYRNLLHQRWRQHRRPVPTPPLAAA</sequence>
<proteinExistence type="predicted"/>
<dbReference type="Pfam" id="PF00534">
    <property type="entry name" value="Glycos_transf_1"/>
    <property type="match status" value="1"/>
</dbReference>
<dbReference type="InterPro" id="IPR028098">
    <property type="entry name" value="Glyco_trans_4-like_N"/>
</dbReference>
<protein>
    <submittedName>
        <fullName evidence="3">Glycosyltransferase family 4 protein</fullName>
    </submittedName>
</protein>
<dbReference type="InterPro" id="IPR001296">
    <property type="entry name" value="Glyco_trans_1"/>
</dbReference>
<dbReference type="Pfam" id="PF13439">
    <property type="entry name" value="Glyco_transf_4"/>
    <property type="match status" value="1"/>
</dbReference>
<evidence type="ECO:0000259" key="1">
    <source>
        <dbReference type="Pfam" id="PF00534"/>
    </source>
</evidence>
<reference evidence="3" key="1">
    <citation type="submission" date="2022-06" db="EMBL/GenBank/DDBJ databases">
        <title>Genome sequence of Phormidium yuhuli AB48 isolated from an industrial photobioreactor environment.</title>
        <authorList>
            <person name="Qiu Y."/>
            <person name="Noonan A.J.C."/>
            <person name="Dofher K."/>
            <person name="Koch M."/>
            <person name="Kieft B."/>
            <person name="Lin X."/>
            <person name="Ziels R.M."/>
            <person name="Hallam S.J."/>
        </authorList>
    </citation>
    <scope>NUCLEOTIDE SEQUENCE</scope>
    <source>
        <strain evidence="3">AB48</strain>
    </source>
</reference>
<dbReference type="EMBL" id="CP098611">
    <property type="protein sequence ID" value="USR89831.1"/>
    <property type="molecule type" value="Genomic_DNA"/>
</dbReference>
<keyword evidence="4" id="KW-1185">Reference proteome</keyword>
<dbReference type="CDD" id="cd03802">
    <property type="entry name" value="GT4_AviGT4-like"/>
    <property type="match status" value="1"/>
</dbReference>
<feature type="domain" description="Glycosyltransferase subfamily 4-like N-terminal" evidence="2">
    <location>
        <begin position="21"/>
        <end position="158"/>
    </location>
</feature>
<evidence type="ECO:0000313" key="3">
    <source>
        <dbReference type="EMBL" id="USR89831.1"/>
    </source>
</evidence>
<evidence type="ECO:0000259" key="2">
    <source>
        <dbReference type="Pfam" id="PF13439"/>
    </source>
</evidence>
<evidence type="ECO:0000313" key="4">
    <source>
        <dbReference type="Proteomes" id="UP001056708"/>
    </source>
</evidence>
<dbReference type="SUPFAM" id="SSF53756">
    <property type="entry name" value="UDP-Glycosyltransferase/glycogen phosphorylase"/>
    <property type="match status" value="1"/>
</dbReference>
<organism evidence="3 4">
    <name type="scientific">Phormidium yuhuli AB48</name>
    <dbReference type="NCBI Taxonomy" id="2940671"/>
    <lineage>
        <taxon>Bacteria</taxon>
        <taxon>Bacillati</taxon>
        <taxon>Cyanobacteriota</taxon>
        <taxon>Cyanophyceae</taxon>
        <taxon>Oscillatoriophycideae</taxon>
        <taxon>Oscillatoriales</taxon>
        <taxon>Oscillatoriaceae</taxon>
        <taxon>Phormidium</taxon>
        <taxon>Phormidium yuhuli</taxon>
    </lineage>
</organism>
<dbReference type="Gene3D" id="3.40.50.2000">
    <property type="entry name" value="Glycogen Phosphorylase B"/>
    <property type="match status" value="2"/>
</dbReference>
<accession>A0ABY5AN99</accession>
<feature type="domain" description="Glycosyl transferase family 1" evidence="1">
    <location>
        <begin position="165"/>
        <end position="299"/>
    </location>
</feature>
<dbReference type="RefSeq" id="WP_252661068.1">
    <property type="nucleotide sequence ID" value="NZ_CP098611.1"/>
</dbReference>
<dbReference type="PANTHER" id="PTHR12526:SF595">
    <property type="entry name" value="BLL5217 PROTEIN"/>
    <property type="match status" value="1"/>
</dbReference>
<dbReference type="Proteomes" id="UP001056708">
    <property type="component" value="Chromosome"/>
</dbReference>
<name>A0ABY5AN99_9CYAN</name>